<evidence type="ECO:0000259" key="8">
    <source>
        <dbReference type="PROSITE" id="PS50862"/>
    </source>
</evidence>
<keyword evidence="6 7" id="KW-0030">Aminoacyl-tRNA synthetase</keyword>
<dbReference type="InterPro" id="IPR004522">
    <property type="entry name" value="Asn-tRNA-ligase"/>
</dbReference>
<sequence>MSRPVITIAELAEHVDQEVTIRGWVYNWRKKGKLRFIILRDGFGYLQCVVFRPEVDEPVWDTAVELTQESSVEVTGMVAADDRAPGGFELKVSGLEVVHIAPEFPIGKKDHGPDFLLNHRHLWLRSKRQHAIMRVRSELEFAIRDFFQSRDYTLIDSPILTPAACEGTSTLFETEYFGETAFLSQSGQLYLEPAAAALGKVYCFGPTFRAEKSKTRRHLTEFWMVEPEVAWLRFDGLLDLCEEFLSSIVARVLDRCADDLERLERDVSKLEPTTQRPYPRLDYEEAIAKLQELGSDIQFGEDLGGDDETALTELFDRPLLITRWPADIKAFYMQPDPEDPSRALAVDVLAPEGYGEIIGGSERSDSLEHLERQIAAHDLPRESFEWYLDIRRYGSFPHSGYGMGIERCVAWICGISHLREASPYPRLINRLNP</sequence>
<dbReference type="HAMAP" id="MF_00534">
    <property type="entry name" value="Asn_tRNA_synth"/>
    <property type="match status" value="1"/>
</dbReference>
<dbReference type="PRINTS" id="PR01042">
    <property type="entry name" value="TRNASYNTHASP"/>
</dbReference>
<evidence type="ECO:0000256" key="1">
    <source>
        <dbReference type="ARBA" id="ARBA00008226"/>
    </source>
</evidence>
<dbReference type="GO" id="GO:0005737">
    <property type="term" value="C:cytoplasm"/>
    <property type="evidence" value="ECO:0007669"/>
    <property type="project" value="UniProtKB-SubCell"/>
</dbReference>
<dbReference type="CDD" id="cd04323">
    <property type="entry name" value="AsnRS_cyto_like_N"/>
    <property type="match status" value="1"/>
</dbReference>
<accession>A0A8J7C3J5</accession>
<keyword evidence="4 7" id="KW-0067">ATP-binding</keyword>
<dbReference type="GO" id="GO:0006421">
    <property type="term" value="P:asparaginyl-tRNA aminoacylation"/>
    <property type="evidence" value="ECO:0007669"/>
    <property type="project" value="UniProtKB-UniRule"/>
</dbReference>
<dbReference type="InterPro" id="IPR004364">
    <property type="entry name" value="Aa-tRNA-synt_II"/>
</dbReference>
<dbReference type="GO" id="GO:0004816">
    <property type="term" value="F:asparagine-tRNA ligase activity"/>
    <property type="evidence" value="ECO:0007669"/>
    <property type="project" value="UniProtKB-UniRule"/>
</dbReference>
<dbReference type="GO" id="GO:0005524">
    <property type="term" value="F:ATP binding"/>
    <property type="evidence" value="ECO:0007669"/>
    <property type="project" value="UniProtKB-UniRule"/>
</dbReference>
<keyword evidence="5 7" id="KW-0648">Protein biosynthesis</keyword>
<keyword evidence="3 7" id="KW-0547">Nucleotide-binding</keyword>
<dbReference type="EC" id="6.1.1.22" evidence="7"/>
<protein>
    <recommendedName>
        <fullName evidence="7">Asparagine--tRNA ligase</fullName>
        <ecNumber evidence="7">6.1.1.22</ecNumber>
    </recommendedName>
    <alternativeName>
        <fullName evidence="7">Asparaginyl-tRNA synthetase</fullName>
        <shortName evidence="7">AsnRS</shortName>
    </alternativeName>
</protein>
<dbReference type="InterPro" id="IPR006195">
    <property type="entry name" value="aa-tRNA-synth_II"/>
</dbReference>
<dbReference type="InterPro" id="IPR002312">
    <property type="entry name" value="Asp/Asn-tRNA-synth_IIb"/>
</dbReference>
<dbReference type="Pfam" id="PF01336">
    <property type="entry name" value="tRNA_anti-codon"/>
    <property type="match status" value="1"/>
</dbReference>
<comment type="caution">
    <text evidence="9">The sequence shown here is derived from an EMBL/GenBank/DDBJ whole genome shotgun (WGS) entry which is preliminary data.</text>
</comment>
<dbReference type="InterPro" id="IPR004365">
    <property type="entry name" value="NA-bd_OB_tRNA"/>
</dbReference>
<dbReference type="SUPFAM" id="SSF50249">
    <property type="entry name" value="Nucleic acid-binding proteins"/>
    <property type="match status" value="1"/>
</dbReference>
<dbReference type="GO" id="GO:0003676">
    <property type="term" value="F:nucleic acid binding"/>
    <property type="evidence" value="ECO:0007669"/>
    <property type="project" value="InterPro"/>
</dbReference>
<comment type="subunit">
    <text evidence="7">Homodimer.</text>
</comment>
<evidence type="ECO:0000256" key="4">
    <source>
        <dbReference type="ARBA" id="ARBA00022840"/>
    </source>
</evidence>
<organism evidence="9 10">
    <name type="scientific">Candidatus Sulfomarinibacter kjeldsenii</name>
    <dbReference type="NCBI Taxonomy" id="2885994"/>
    <lineage>
        <taxon>Bacteria</taxon>
        <taxon>Pseudomonadati</taxon>
        <taxon>Acidobacteriota</taxon>
        <taxon>Thermoanaerobaculia</taxon>
        <taxon>Thermoanaerobaculales</taxon>
        <taxon>Candidatus Sulfomarinibacteraceae</taxon>
        <taxon>Candidatus Sulfomarinibacter</taxon>
    </lineage>
</organism>
<evidence type="ECO:0000256" key="7">
    <source>
        <dbReference type="HAMAP-Rule" id="MF_00534"/>
    </source>
</evidence>
<dbReference type="Gene3D" id="3.30.930.10">
    <property type="entry name" value="Bira Bifunctional Protein, Domain 2"/>
    <property type="match status" value="1"/>
</dbReference>
<reference evidence="9 10" key="1">
    <citation type="submission" date="2020-08" db="EMBL/GenBank/DDBJ databases">
        <title>Acidobacteriota in marine sediments use diverse sulfur dissimilation pathways.</title>
        <authorList>
            <person name="Wasmund K."/>
        </authorList>
    </citation>
    <scope>NUCLEOTIDE SEQUENCE [LARGE SCALE GENOMIC DNA]</scope>
    <source>
        <strain evidence="9">MAG AM3-A</strain>
    </source>
</reference>
<keyword evidence="7" id="KW-0963">Cytoplasm</keyword>
<dbReference type="PROSITE" id="PS50862">
    <property type="entry name" value="AA_TRNA_LIGASE_II"/>
    <property type="match status" value="1"/>
</dbReference>
<dbReference type="NCBIfam" id="TIGR00457">
    <property type="entry name" value="asnS"/>
    <property type="match status" value="1"/>
</dbReference>
<dbReference type="InterPro" id="IPR045864">
    <property type="entry name" value="aa-tRNA-synth_II/BPL/LPL"/>
</dbReference>
<evidence type="ECO:0000256" key="3">
    <source>
        <dbReference type="ARBA" id="ARBA00022741"/>
    </source>
</evidence>
<comment type="similarity">
    <text evidence="1 7">Belongs to the class-II aminoacyl-tRNA synthetase family.</text>
</comment>
<gene>
    <name evidence="7 9" type="primary">asnS</name>
    <name evidence="9" type="ORF">IFJ97_06270</name>
</gene>
<evidence type="ECO:0000313" key="9">
    <source>
        <dbReference type="EMBL" id="MBD3870950.1"/>
    </source>
</evidence>
<dbReference type="Gene3D" id="2.40.50.140">
    <property type="entry name" value="Nucleic acid-binding proteins"/>
    <property type="match status" value="1"/>
</dbReference>
<dbReference type="InterPro" id="IPR012340">
    <property type="entry name" value="NA-bd_OB-fold"/>
</dbReference>
<dbReference type="CDD" id="cd00776">
    <property type="entry name" value="AsxRS_core"/>
    <property type="match status" value="1"/>
</dbReference>
<dbReference type="AlphaFoldDB" id="A0A8J7C3J5"/>
<dbReference type="Pfam" id="PF00152">
    <property type="entry name" value="tRNA-synt_2"/>
    <property type="match status" value="1"/>
</dbReference>
<dbReference type="PANTHER" id="PTHR22594:SF34">
    <property type="entry name" value="ASPARAGINE--TRNA LIGASE, MITOCHONDRIAL-RELATED"/>
    <property type="match status" value="1"/>
</dbReference>
<evidence type="ECO:0000256" key="5">
    <source>
        <dbReference type="ARBA" id="ARBA00022917"/>
    </source>
</evidence>
<dbReference type="EMBL" id="JACXWA010000107">
    <property type="protein sequence ID" value="MBD3870950.1"/>
    <property type="molecule type" value="Genomic_DNA"/>
</dbReference>
<evidence type="ECO:0000256" key="2">
    <source>
        <dbReference type="ARBA" id="ARBA00022598"/>
    </source>
</evidence>
<feature type="domain" description="Aminoacyl-transfer RNA synthetases class-II family profile" evidence="8">
    <location>
        <begin position="133"/>
        <end position="433"/>
    </location>
</feature>
<keyword evidence="2 7" id="KW-0436">Ligase</keyword>
<name>A0A8J7C3J5_9BACT</name>
<comment type="subcellular location">
    <subcellularLocation>
        <location evidence="7">Cytoplasm</location>
    </subcellularLocation>
</comment>
<dbReference type="SUPFAM" id="SSF55681">
    <property type="entry name" value="Class II aaRS and biotin synthetases"/>
    <property type="match status" value="1"/>
</dbReference>
<comment type="catalytic activity">
    <reaction evidence="7">
        <text>tRNA(Asn) + L-asparagine + ATP = L-asparaginyl-tRNA(Asn) + AMP + diphosphate + H(+)</text>
        <dbReference type="Rhea" id="RHEA:11180"/>
        <dbReference type="Rhea" id="RHEA-COMP:9659"/>
        <dbReference type="Rhea" id="RHEA-COMP:9674"/>
        <dbReference type="ChEBI" id="CHEBI:15378"/>
        <dbReference type="ChEBI" id="CHEBI:30616"/>
        <dbReference type="ChEBI" id="CHEBI:33019"/>
        <dbReference type="ChEBI" id="CHEBI:58048"/>
        <dbReference type="ChEBI" id="CHEBI:78442"/>
        <dbReference type="ChEBI" id="CHEBI:78515"/>
        <dbReference type="ChEBI" id="CHEBI:456215"/>
        <dbReference type="EC" id="6.1.1.22"/>
    </reaction>
</comment>
<dbReference type="NCBIfam" id="NF003037">
    <property type="entry name" value="PRK03932.1"/>
    <property type="match status" value="1"/>
</dbReference>
<evidence type="ECO:0000313" key="10">
    <source>
        <dbReference type="Proteomes" id="UP000598633"/>
    </source>
</evidence>
<proteinExistence type="inferred from homology"/>
<dbReference type="Proteomes" id="UP000598633">
    <property type="component" value="Unassembled WGS sequence"/>
</dbReference>
<dbReference type="PANTHER" id="PTHR22594">
    <property type="entry name" value="ASPARTYL/LYSYL-TRNA SYNTHETASE"/>
    <property type="match status" value="1"/>
</dbReference>
<evidence type="ECO:0000256" key="6">
    <source>
        <dbReference type="ARBA" id="ARBA00023146"/>
    </source>
</evidence>